<name>A0A0F7PG87_9EURY</name>
<dbReference type="PANTHER" id="PTHR30006:SF2">
    <property type="entry name" value="ABC TRANSPORTER SUBSTRATE-BINDING PROTEIN"/>
    <property type="match status" value="1"/>
</dbReference>
<reference evidence="2 5" key="1">
    <citation type="journal article" date="2015" name="ISME J.">
        <title>Elemental sulfur and acetate can support life of a novel strictly anaerobic haloarchaeon.</title>
        <authorList>
            <person name="Sorokin D.Y."/>
            <person name="Kublanov I.V."/>
            <person name="Gavrilov S.N."/>
            <person name="Rojo D."/>
            <person name="Roman P."/>
            <person name="Golyshin P.N."/>
            <person name="Slepak V.Z."/>
            <person name="Smedile F."/>
            <person name="Ferrer M."/>
            <person name="Messina E."/>
            <person name="La Cono V."/>
            <person name="Yakimov M.M."/>
        </authorList>
    </citation>
    <scope>NUCLEOTIDE SEQUENCE [LARGE SCALE GENOMIC DNA]</scope>
    <source>
        <strain evidence="2 5">HSR2</strain>
    </source>
</reference>
<evidence type="ECO:0000313" key="5">
    <source>
        <dbReference type="Proteomes" id="UP000069906"/>
    </source>
</evidence>
<dbReference type="GeneID" id="26011522"/>
<reference evidence="3 4" key="3">
    <citation type="journal article" date="2016" name="Stand. Genomic Sci.">
        <title>Complete genome sequence of 'Halanaeroarchaeum sulfurireducens' M27-SA2, a sulfur-reducing and acetate-oxidizing haloarchaeon from the deep-sea hypersaline anoxic lake Medee.</title>
        <authorList>
            <person name="Messina E."/>
            <person name="Sorokin D.Y."/>
            <person name="Kublanov I.V."/>
            <person name="Toshchakov S."/>
            <person name="Lopatina A."/>
            <person name="Arcadi E."/>
            <person name="Smedile F."/>
            <person name="La Spada G."/>
            <person name="La Cono V."/>
            <person name="Yakimov M.M."/>
        </authorList>
    </citation>
    <scope>NUCLEOTIDE SEQUENCE [LARGE SCALE GENOMIC DNA]</scope>
    <source>
        <strain evidence="3 4">M27-SA2</strain>
    </source>
</reference>
<dbReference type="EMBL" id="CP008874">
    <property type="protein sequence ID" value="AKH98619.1"/>
    <property type="molecule type" value="Genomic_DNA"/>
</dbReference>
<dbReference type="SUPFAM" id="SSF53850">
    <property type="entry name" value="Periplasmic binding protein-like II"/>
    <property type="match status" value="1"/>
</dbReference>
<dbReference type="KEGG" id="hsf:HLASA_2192"/>
<dbReference type="Pfam" id="PF13416">
    <property type="entry name" value="SBP_bac_8"/>
    <property type="match status" value="1"/>
</dbReference>
<dbReference type="Proteomes" id="UP000069906">
    <property type="component" value="Chromosome"/>
</dbReference>
<protein>
    <submittedName>
        <fullName evidence="2">ABC transporter substrate-binding protein</fullName>
    </submittedName>
</protein>
<dbReference type="PATRIC" id="fig|1604004.4.peg.2259"/>
<dbReference type="KEGG" id="hsu:HLASF_2158"/>
<dbReference type="Gene3D" id="3.40.190.10">
    <property type="entry name" value="Periplasmic binding protein-like II"/>
    <property type="match status" value="2"/>
</dbReference>
<dbReference type="PROSITE" id="PS51257">
    <property type="entry name" value="PROKAR_LIPOPROTEIN"/>
    <property type="match status" value="1"/>
</dbReference>
<dbReference type="InterPro" id="IPR005948">
    <property type="entry name" value="ThiB-like"/>
</dbReference>
<dbReference type="HOGENOM" id="CLU_026974_6_1_2"/>
<dbReference type="AlphaFoldDB" id="A0A0F7PG87"/>
<dbReference type="GO" id="GO:0030975">
    <property type="term" value="F:thiamine binding"/>
    <property type="evidence" value="ECO:0007669"/>
    <property type="project" value="InterPro"/>
</dbReference>
<dbReference type="RefSeq" id="WP_050049264.1">
    <property type="nucleotide sequence ID" value="NZ_CP008874.1"/>
</dbReference>
<gene>
    <name evidence="3" type="ORF">HLASA_2192</name>
    <name evidence="2" type="ORF">HLASF_2158</name>
</gene>
<dbReference type="EMBL" id="CP011564">
    <property type="protein sequence ID" value="ALG83061.1"/>
    <property type="molecule type" value="Genomic_DNA"/>
</dbReference>
<accession>A0A0F7PG87</accession>
<dbReference type="NCBIfam" id="TIGR01254">
    <property type="entry name" value="sfuA"/>
    <property type="match status" value="1"/>
</dbReference>
<organism evidence="2 5">
    <name type="scientific">Halanaeroarchaeum sulfurireducens</name>
    <dbReference type="NCBI Taxonomy" id="1604004"/>
    <lineage>
        <taxon>Archaea</taxon>
        <taxon>Methanobacteriati</taxon>
        <taxon>Methanobacteriota</taxon>
        <taxon>Stenosarchaea group</taxon>
        <taxon>Halobacteria</taxon>
        <taxon>Halobacteriales</taxon>
        <taxon>Halobacteriaceae</taxon>
        <taxon>Halanaeroarchaeum</taxon>
    </lineage>
</organism>
<sequence>MNRREFLVASLGTGTAALAGCTGGPEGTTTTAGTTTDPYAGTLHVATYEPFIDAPSVSPGTWIKDRFEEEYPDATLEWLTPENELNHFVQRKQAGVTIDADVYVGVNPDELVRVDAQLDDSLFDVVPTADLTNYDAIEDDLRFDPRDRAIPFDTGYISLVYDDTVVDGPATFDDLLTEEYADTLLVQNAQNSDPGRAFLLWTIANRGEEEYLEYWQGLMDNGATVLGDWNATYTAYQNGERPMVVSYSTDQVYANRYDQEMDRHQIAFLDDQGYATPEGMARFAGTDAPELATAFLDFMLSAEVQSEIPVRNVMFPATTHASPPGEFTEFAHRPPETVIHTYEDLEGSLDGWVEAWAQQVVQG</sequence>
<dbReference type="Proteomes" id="UP000060390">
    <property type="component" value="Chromosome"/>
</dbReference>
<evidence type="ECO:0000313" key="3">
    <source>
        <dbReference type="EMBL" id="ALG83061.1"/>
    </source>
</evidence>
<dbReference type="InterPro" id="IPR006059">
    <property type="entry name" value="SBP"/>
</dbReference>
<dbReference type="STRING" id="1604004.HLASA_2192"/>
<dbReference type="PANTHER" id="PTHR30006">
    <property type="entry name" value="THIAMINE-BINDING PERIPLASMIC PROTEIN-RELATED"/>
    <property type="match status" value="1"/>
</dbReference>
<reference evidence="4" key="2">
    <citation type="submission" date="2015-05" db="EMBL/GenBank/DDBJ databases">
        <title>Complete genome sequence of Halanaeroarchaeum sulfurireducens type strain M27-SA2, a sulfate-reducer haloarchaeon from marine anoxic lake Medee.</title>
        <authorList>
            <person name="Messina E."/>
            <person name="Kublanov I.V."/>
            <person name="Toshchakov S."/>
            <person name="Arcadi E."/>
            <person name="La Spada G."/>
            <person name="La Cono V."/>
            <person name="Yakimov M.M."/>
        </authorList>
    </citation>
    <scope>NUCLEOTIDE SEQUENCE [LARGE SCALE GENOMIC DNA]</scope>
    <source>
        <strain evidence="4">M27-SA2</strain>
    </source>
</reference>
<evidence type="ECO:0000313" key="4">
    <source>
        <dbReference type="Proteomes" id="UP000060390"/>
    </source>
</evidence>
<evidence type="ECO:0000313" key="2">
    <source>
        <dbReference type="EMBL" id="AKH98619.1"/>
    </source>
</evidence>
<dbReference type="GO" id="GO:0015888">
    <property type="term" value="P:thiamine transport"/>
    <property type="evidence" value="ECO:0007669"/>
    <property type="project" value="InterPro"/>
</dbReference>
<dbReference type="OrthoDB" id="130870at2157"/>
<keyword evidence="1" id="KW-0732">Signal</keyword>
<evidence type="ECO:0000256" key="1">
    <source>
        <dbReference type="ARBA" id="ARBA00022729"/>
    </source>
</evidence>
<keyword evidence="5" id="KW-1185">Reference proteome</keyword>
<proteinExistence type="predicted"/>